<organism evidence="3 4">
    <name type="scientific">Hevea brasiliensis</name>
    <name type="common">Para rubber tree</name>
    <name type="synonym">Siphonia brasiliensis</name>
    <dbReference type="NCBI Taxonomy" id="3981"/>
    <lineage>
        <taxon>Eukaryota</taxon>
        <taxon>Viridiplantae</taxon>
        <taxon>Streptophyta</taxon>
        <taxon>Embryophyta</taxon>
        <taxon>Tracheophyta</taxon>
        <taxon>Spermatophyta</taxon>
        <taxon>Magnoliopsida</taxon>
        <taxon>eudicotyledons</taxon>
        <taxon>Gunneridae</taxon>
        <taxon>Pentapetalae</taxon>
        <taxon>rosids</taxon>
        <taxon>fabids</taxon>
        <taxon>Malpighiales</taxon>
        <taxon>Euphorbiaceae</taxon>
        <taxon>Crotonoideae</taxon>
        <taxon>Micrandreae</taxon>
        <taxon>Hevea</taxon>
    </lineage>
</organism>
<keyword evidence="2" id="KW-0812">Transmembrane</keyword>
<reference evidence="3 4" key="1">
    <citation type="journal article" date="2020" name="Mol. Plant">
        <title>The Chromosome-Based Rubber Tree Genome Provides New Insights into Spurge Genome Evolution and Rubber Biosynthesis.</title>
        <authorList>
            <person name="Liu J."/>
            <person name="Shi C."/>
            <person name="Shi C.C."/>
            <person name="Li W."/>
            <person name="Zhang Q.J."/>
            <person name="Zhang Y."/>
            <person name="Li K."/>
            <person name="Lu H.F."/>
            <person name="Shi C."/>
            <person name="Zhu S.T."/>
            <person name="Xiao Z.Y."/>
            <person name="Nan H."/>
            <person name="Yue Y."/>
            <person name="Zhu X.G."/>
            <person name="Wu Y."/>
            <person name="Hong X.N."/>
            <person name="Fan G.Y."/>
            <person name="Tong Y."/>
            <person name="Zhang D."/>
            <person name="Mao C.L."/>
            <person name="Liu Y.L."/>
            <person name="Hao S.J."/>
            <person name="Liu W.Q."/>
            <person name="Lv M.Q."/>
            <person name="Zhang H.B."/>
            <person name="Liu Y."/>
            <person name="Hu-Tang G.R."/>
            <person name="Wang J.P."/>
            <person name="Wang J.H."/>
            <person name="Sun Y.H."/>
            <person name="Ni S.B."/>
            <person name="Chen W.B."/>
            <person name="Zhang X.C."/>
            <person name="Jiao Y.N."/>
            <person name="Eichler E.E."/>
            <person name="Li G.H."/>
            <person name="Liu X."/>
            <person name="Gao L.Z."/>
        </authorList>
    </citation>
    <scope>NUCLEOTIDE SEQUENCE [LARGE SCALE GENOMIC DNA]</scope>
    <source>
        <strain evidence="4">cv. GT1</strain>
        <tissue evidence="3">Leaf</tissue>
    </source>
</reference>
<feature type="compositionally biased region" description="Basic and acidic residues" evidence="1">
    <location>
        <begin position="375"/>
        <end position="399"/>
    </location>
</feature>
<feature type="region of interest" description="Disordered" evidence="1">
    <location>
        <begin position="153"/>
        <end position="329"/>
    </location>
</feature>
<dbReference type="Pfam" id="PF13301">
    <property type="entry name" value="DUF4079"/>
    <property type="match status" value="1"/>
</dbReference>
<feature type="region of interest" description="Disordered" evidence="1">
    <location>
        <begin position="369"/>
        <end position="400"/>
    </location>
</feature>
<feature type="compositionally biased region" description="Low complexity" evidence="1">
    <location>
        <begin position="243"/>
        <end position="253"/>
    </location>
</feature>
<feature type="compositionally biased region" description="Low complexity" evidence="1">
    <location>
        <begin position="264"/>
        <end position="283"/>
    </location>
</feature>
<dbReference type="InterPro" id="IPR025067">
    <property type="entry name" value="DUF4079"/>
</dbReference>
<gene>
    <name evidence="3" type="ORF">GH714_021285</name>
</gene>
<keyword evidence="4" id="KW-1185">Reference proteome</keyword>
<dbReference type="PANTHER" id="PTHR34679:SF2">
    <property type="entry name" value="OS02G0122500 PROTEIN"/>
    <property type="match status" value="1"/>
</dbReference>
<accession>A0A6A6NIB5</accession>
<evidence type="ECO:0000256" key="1">
    <source>
        <dbReference type="SAM" id="MobiDB-lite"/>
    </source>
</evidence>
<dbReference type="PANTHER" id="PTHR34679">
    <property type="match status" value="1"/>
</dbReference>
<dbReference type="EMBL" id="JAAGAX010000001">
    <property type="protein sequence ID" value="KAF2324924.1"/>
    <property type="molecule type" value="Genomic_DNA"/>
</dbReference>
<proteinExistence type="predicted"/>
<feature type="transmembrane region" description="Helical" evidence="2">
    <location>
        <begin position="27"/>
        <end position="48"/>
    </location>
</feature>
<comment type="caution">
    <text evidence="3">The sequence shown here is derived from an EMBL/GenBank/DDBJ whole genome shotgun (WGS) entry which is preliminary data.</text>
</comment>
<keyword evidence="2" id="KW-1133">Transmembrane helix</keyword>
<feature type="compositionally biased region" description="Pro residues" evidence="1">
    <location>
        <begin position="162"/>
        <end position="171"/>
    </location>
</feature>
<name>A0A6A6NIB5_HEVBR</name>
<evidence type="ECO:0000313" key="3">
    <source>
        <dbReference type="EMBL" id="KAF2324924.1"/>
    </source>
</evidence>
<dbReference type="GO" id="GO:0009534">
    <property type="term" value="C:chloroplast thylakoid"/>
    <property type="evidence" value="ECO:0007669"/>
    <property type="project" value="TreeGrafter"/>
</dbReference>
<feature type="compositionally biased region" description="Pro residues" evidence="1">
    <location>
        <begin position="254"/>
        <end position="263"/>
    </location>
</feature>
<dbReference type="AlphaFoldDB" id="A0A6A6NIB5"/>
<evidence type="ECO:0000313" key="4">
    <source>
        <dbReference type="Proteomes" id="UP000467840"/>
    </source>
</evidence>
<feature type="compositionally biased region" description="Pro residues" evidence="1">
    <location>
        <begin position="300"/>
        <end position="317"/>
    </location>
</feature>
<feature type="compositionally biased region" description="Low complexity" evidence="1">
    <location>
        <begin position="193"/>
        <end position="235"/>
    </location>
</feature>
<evidence type="ECO:0000256" key="2">
    <source>
        <dbReference type="SAM" id="Phobius"/>
    </source>
</evidence>
<protein>
    <submittedName>
        <fullName evidence="3">Uncharacterized protein</fullName>
    </submittedName>
</protein>
<keyword evidence="2" id="KW-0472">Membrane</keyword>
<dbReference type="Proteomes" id="UP000467840">
    <property type="component" value="Chromosome 5"/>
</dbReference>
<sequence>MTCRLLIRDALAVGGEFGILEGRTFALIHPIVMGFLFFYTLWAGYLGWQWRRVRTIQNEINELKKQVKPTPVTPEGTPVEAAPSPVEIKIQQLTEERKELIKGSYRDRHFNVGSILLGFGVFESIGGGVNTWFRTGKLFLVPTCLVEQASCSACPPATQPQGPTPAIPPPAVASVPGGGVASVPTSPAPRPSAPSASLPTSPAPTTTVVAPVTTSASVPSSPRPRVSAPTSSLPSSPSPKPAPSSSVPTSPASKPVPTPPAPKTAPITSSVPTAMTTTTARVPIPEPSPRTIKPSVQSPPQSPTPKPTAPPPSPLILPPAKIRADAGSEDKIPLEAEQKTVLVQKTIDKPKPWLNGGDSGRNLVDAVKTSISQHGKQEPSKDGETKEKGQRKKISEHGGMRVITIAGENKGAFMEAIRSPNKKHVFEGNQWGSYSSSSSSGEGKPKMDNGHKGRTMAYPPMSAFINSNVQGVNSSIMHDSSCTLHDPGVHLAITRKPAGGGFHIKDHGNEH</sequence>
<feature type="region of interest" description="Disordered" evidence="1">
    <location>
        <begin position="424"/>
        <end position="450"/>
    </location>
</feature>